<dbReference type="AlphaFoldDB" id="A0A6G7YDB0"/>
<evidence type="ECO:0000313" key="4">
    <source>
        <dbReference type="Proteomes" id="UP000502035"/>
    </source>
</evidence>
<reference evidence="3 4" key="1">
    <citation type="submission" date="2020-03" db="EMBL/GenBank/DDBJ databases">
        <title>Nocardioides sp. nov., isolated from fish.</title>
        <authorList>
            <person name="Hyun D.-W."/>
            <person name="Bae J.-W."/>
        </authorList>
    </citation>
    <scope>NUCLEOTIDE SEQUENCE [LARGE SCALE GENOMIC DNA]</scope>
    <source>
        <strain evidence="3 4">HDW12A</strain>
    </source>
</reference>
<dbReference type="PIRSF" id="PIRSF017082">
    <property type="entry name" value="YflP"/>
    <property type="match status" value="1"/>
</dbReference>
<dbReference type="Pfam" id="PF03401">
    <property type="entry name" value="TctC"/>
    <property type="match status" value="1"/>
</dbReference>
<evidence type="ECO:0000256" key="1">
    <source>
        <dbReference type="ARBA" id="ARBA00006987"/>
    </source>
</evidence>
<dbReference type="KEGG" id="npi:G7071_04410"/>
<protein>
    <submittedName>
        <fullName evidence="3">Tripartite tricarboxylate transporter substrate binding protein</fullName>
    </submittedName>
</protein>
<keyword evidence="2" id="KW-0732">Signal</keyword>
<organism evidence="3 4">
    <name type="scientific">Nocardioides piscis</name>
    <dbReference type="NCBI Taxonomy" id="2714938"/>
    <lineage>
        <taxon>Bacteria</taxon>
        <taxon>Bacillati</taxon>
        <taxon>Actinomycetota</taxon>
        <taxon>Actinomycetes</taxon>
        <taxon>Propionibacteriales</taxon>
        <taxon>Nocardioidaceae</taxon>
        <taxon>Nocardioides</taxon>
    </lineage>
</organism>
<name>A0A6G7YDB0_9ACTN</name>
<dbReference type="Gene3D" id="3.40.190.10">
    <property type="entry name" value="Periplasmic binding protein-like II"/>
    <property type="match status" value="1"/>
</dbReference>
<evidence type="ECO:0000313" key="3">
    <source>
        <dbReference type="EMBL" id="QIK74783.1"/>
    </source>
</evidence>
<dbReference type="CDD" id="cd07012">
    <property type="entry name" value="PBP2_Bug_TTT"/>
    <property type="match status" value="1"/>
</dbReference>
<evidence type="ECO:0000256" key="2">
    <source>
        <dbReference type="SAM" id="SignalP"/>
    </source>
</evidence>
<dbReference type="Gene3D" id="3.40.190.150">
    <property type="entry name" value="Bordetella uptake gene, domain 1"/>
    <property type="match status" value="1"/>
</dbReference>
<dbReference type="EMBL" id="CP049866">
    <property type="protein sequence ID" value="QIK74783.1"/>
    <property type="molecule type" value="Genomic_DNA"/>
</dbReference>
<dbReference type="SUPFAM" id="SSF53850">
    <property type="entry name" value="Periplasmic binding protein-like II"/>
    <property type="match status" value="1"/>
</dbReference>
<feature type="signal peptide" evidence="2">
    <location>
        <begin position="1"/>
        <end position="22"/>
    </location>
</feature>
<dbReference type="InterPro" id="IPR005064">
    <property type="entry name" value="BUG"/>
</dbReference>
<dbReference type="PANTHER" id="PTHR42928:SF5">
    <property type="entry name" value="BLR1237 PROTEIN"/>
    <property type="match status" value="1"/>
</dbReference>
<comment type="similarity">
    <text evidence="1">Belongs to the UPF0065 (bug) family.</text>
</comment>
<dbReference type="PANTHER" id="PTHR42928">
    <property type="entry name" value="TRICARBOXYLATE-BINDING PROTEIN"/>
    <property type="match status" value="1"/>
</dbReference>
<dbReference type="PROSITE" id="PS51257">
    <property type="entry name" value="PROKAR_LIPOPROTEIN"/>
    <property type="match status" value="1"/>
</dbReference>
<proteinExistence type="inferred from homology"/>
<feature type="chain" id="PRO_5026195256" evidence="2">
    <location>
        <begin position="23"/>
        <end position="332"/>
    </location>
</feature>
<gene>
    <name evidence="3" type="ORF">G7071_04410</name>
</gene>
<accession>A0A6G7YDB0</accession>
<keyword evidence="4" id="KW-1185">Reference proteome</keyword>
<dbReference type="InterPro" id="IPR042100">
    <property type="entry name" value="Bug_dom1"/>
</dbReference>
<dbReference type="Proteomes" id="UP000502035">
    <property type="component" value="Chromosome"/>
</dbReference>
<dbReference type="RefSeq" id="WP_166315376.1">
    <property type="nucleotide sequence ID" value="NZ_CP049866.1"/>
</dbReference>
<sequence>MRKNLSLAAVTTAAALALVACGGVENTAGGGSDSGDYPSGAVEMPVGASAGGSSDLISRQVAQGLSDELGGTFSVINREGANGALAAAEVAKAEADGSTISVQNASLYAITPLAVGEDEVTNIEDFDVVQGVSRDDYVLVASKGSGFTAVDDFANADGKITYGTTGVGTGAQLACALTFNVNDTPAEAIPFDGGAPALTALLGNQVDTACLQVGEAVENIESGKIVPLVVFGPERVEFLPDVPTAQEQGLDVEVSQYRFMTVPKGTPQDVQDAIAEAMQATFETEEYKAFNEQNNLTPLEVSGDEIVTMLEEDKQRYADLVEEYGIDLGDAS</sequence>